<dbReference type="InterPro" id="IPR002477">
    <property type="entry name" value="Peptidoglycan-bd-like"/>
</dbReference>
<dbReference type="PANTHER" id="PTHR43628:SF1">
    <property type="entry name" value="CHITIN SYNTHASE REGULATORY FACTOR 2-RELATED"/>
    <property type="match status" value="1"/>
</dbReference>
<dbReference type="InterPro" id="IPR036366">
    <property type="entry name" value="PGBDSf"/>
</dbReference>
<dbReference type="EMBL" id="QFWV02000004">
    <property type="protein sequence ID" value="RKF07122.1"/>
    <property type="molecule type" value="Genomic_DNA"/>
</dbReference>
<protein>
    <recommendedName>
        <fullName evidence="2">Peptidoglycan binding-like domain-containing protein</fullName>
    </recommendedName>
</protein>
<dbReference type="OrthoDB" id="5295703at2"/>
<dbReference type="Pfam" id="PF01471">
    <property type="entry name" value="PG_binding_1"/>
    <property type="match status" value="1"/>
</dbReference>
<dbReference type="RefSeq" id="WP_109766891.1">
    <property type="nucleotide sequence ID" value="NZ_QFWV02000004.1"/>
</dbReference>
<evidence type="ECO:0000313" key="4">
    <source>
        <dbReference type="Proteomes" id="UP000246132"/>
    </source>
</evidence>
<dbReference type="InterPro" id="IPR052945">
    <property type="entry name" value="Mitotic_Regulator"/>
</dbReference>
<dbReference type="SUPFAM" id="SSF81901">
    <property type="entry name" value="HCP-like"/>
    <property type="match status" value="1"/>
</dbReference>
<keyword evidence="4" id="KW-1185">Reference proteome</keyword>
<feature type="region of interest" description="Disordered" evidence="1">
    <location>
        <begin position="790"/>
        <end position="812"/>
    </location>
</feature>
<dbReference type="InterPro" id="IPR006597">
    <property type="entry name" value="Sel1-like"/>
</dbReference>
<evidence type="ECO:0000259" key="2">
    <source>
        <dbReference type="Pfam" id="PF01471"/>
    </source>
</evidence>
<gene>
    <name evidence="3" type="ORF">DEM25_004505</name>
</gene>
<feature type="compositionally biased region" description="Low complexity" evidence="1">
    <location>
        <begin position="797"/>
        <end position="806"/>
    </location>
</feature>
<feature type="region of interest" description="Disordered" evidence="1">
    <location>
        <begin position="681"/>
        <end position="701"/>
    </location>
</feature>
<dbReference type="Pfam" id="PF08238">
    <property type="entry name" value="Sel1"/>
    <property type="match status" value="4"/>
</dbReference>
<dbReference type="InterPro" id="IPR036365">
    <property type="entry name" value="PGBD-like_sf"/>
</dbReference>
<feature type="domain" description="Peptidoglycan binding-like" evidence="2">
    <location>
        <begin position="1090"/>
        <end position="1140"/>
    </location>
</feature>
<dbReference type="PANTHER" id="PTHR43628">
    <property type="entry name" value="ACTIVATOR OF C KINASE PROTEIN 1-RELATED"/>
    <property type="match status" value="1"/>
</dbReference>
<proteinExistence type="predicted"/>
<evidence type="ECO:0000313" key="3">
    <source>
        <dbReference type="EMBL" id="RKF07122.1"/>
    </source>
</evidence>
<accession>A0A3A8A9W3</accession>
<organism evidence="3 4">
    <name type="scientific">Oceaniradius stylonematis</name>
    <dbReference type="NCBI Taxonomy" id="2184161"/>
    <lineage>
        <taxon>Bacteria</taxon>
        <taxon>Pseudomonadati</taxon>
        <taxon>Pseudomonadota</taxon>
        <taxon>Alphaproteobacteria</taxon>
        <taxon>Hyphomicrobiales</taxon>
        <taxon>Ahrensiaceae</taxon>
        <taxon>Oceaniradius</taxon>
    </lineage>
</organism>
<evidence type="ECO:0000256" key="1">
    <source>
        <dbReference type="SAM" id="MobiDB-lite"/>
    </source>
</evidence>
<dbReference type="SMART" id="SM00671">
    <property type="entry name" value="SEL1"/>
    <property type="match status" value="4"/>
</dbReference>
<comment type="caution">
    <text evidence="3">The sequence shown here is derived from an EMBL/GenBank/DDBJ whole genome shotgun (WGS) entry which is preliminary data.</text>
</comment>
<name>A0A3A8A9W3_9HYPH</name>
<dbReference type="Proteomes" id="UP000246132">
    <property type="component" value="Unassembled WGS sequence"/>
</dbReference>
<dbReference type="InterPro" id="IPR011990">
    <property type="entry name" value="TPR-like_helical_dom_sf"/>
</dbReference>
<dbReference type="AlphaFoldDB" id="A0A3A8A9W3"/>
<sequence length="1151" mass="121055">MRDRYDQAESRFDSTGTLERLQDALIALEQRVGPAPKAPARSSRPAVERDIAAIRARRSEVEAGLGRRPERPARDRRADALRNEIGRLRKDVSREMTASAGGFEALRDEMRGKRAAQGSASRATALRAGTAVSVEAGDLRAEIEQLKNGVAALAREDTLRDLTERWTVIEREIAALPDSLASRDDLSAVSARLEDMHDRIGDLPRTLHLDMLEEHLRALAEAVEQVALRSAVAVPAGLDDLDARLDEISRAIGAMAPVAPAGLDTGAIERVEARIAALANQIDAYAHDHPPVDYGERFEELAARIDGLRLGVAPGTVSGEAMDMLNARIDSIADSLDALARAETLGDGQARFAVSELDERLAAIDAQIRSANALAERSAEDVVRSVDDRMTEIARRIDQNEQAQQSVPSIAQLDQRLDQIAAMLASGSASAAPVDTTHLESQIADLSAALARGGSTSVDEERIWTAARTAAEEVASRMVAAGGENAMPETLEKLTGDLRTLESLARDTDSRNAETFEAIHDTLLQVVDHLASLEDKIRATPGSGAPSAPMPEAAPMPAAAPMHIDDAPPLETVFDSVEPGDHAEDAPMSPARAAADAALFALGERPEPAPAADRPSFLKSVAGRLPLGRGRKEQTPANMAESFSDEGDALPPVVDDQPIEPGGDQLALADIMARVRAERKGAGSAPALPGEVSGPGADTGKSDFIAAARRAAQAAAADAGAMTSGSPAPGEDGSGSIVGAISRRRKPILMAAGAILLAILAVPLVRGFIAPGNEAVVAQAPEPPAIVETLPDEDGSAEASEIAASETTPSRDVLAEADAAAEPDAAGMAAPELAAAAPDPVETPDVEDVETATVTSFDDLPGNVGSVALREAVAEGDAMALYVVGERLADAARGGDGDLSEALKWYERAAELGFAPAQYRTGNFYEKGFGAERDFSTAKTWYQLAAEQGNASAMHNLAVLFASGADGPPDFDSAARWFLRAAELGVRDSQFNLGILAAKGQGMPQDLGESYKWFALAAQSGDEDAAAKRDDIANVLRPDQLETARGATALWRAKPIDERANRVDVPEAWQTGDTVTAAAAPISDEDMRRAVANIQAILNDNGYDAGPVDGLMGRKTRDAIIAFQRDNGLPATGNVDQSLVENLLALAQTES</sequence>
<reference evidence="3 4" key="1">
    <citation type="journal article" date="2018" name="Int. J. Syst. Bacteriol.">
        <title>Oceaniradius stylonemae gen. nov., sp. nov., isolated from a red alga, Stylonema cornu-cervi.</title>
        <authorList>
            <person name="Jeong S."/>
        </authorList>
    </citation>
    <scope>NUCLEOTIDE SEQUENCE [LARGE SCALE GENOMIC DNA]</scope>
    <source>
        <strain evidence="3 4">StC1</strain>
    </source>
</reference>
<dbReference type="SUPFAM" id="SSF47090">
    <property type="entry name" value="PGBD-like"/>
    <property type="match status" value="1"/>
</dbReference>
<dbReference type="Gene3D" id="1.10.101.10">
    <property type="entry name" value="PGBD-like superfamily/PGBD"/>
    <property type="match status" value="1"/>
</dbReference>
<dbReference type="Gene3D" id="1.25.40.10">
    <property type="entry name" value="Tetratricopeptide repeat domain"/>
    <property type="match status" value="1"/>
</dbReference>
<feature type="region of interest" description="Disordered" evidence="1">
    <location>
        <begin position="623"/>
        <end position="663"/>
    </location>
</feature>